<comment type="caution">
    <text evidence="1">The sequence shown here is derived from an EMBL/GenBank/DDBJ whole genome shotgun (WGS) entry which is preliminary data.</text>
</comment>
<proteinExistence type="predicted"/>
<dbReference type="Proteomes" id="UP001202248">
    <property type="component" value="Unassembled WGS sequence"/>
</dbReference>
<evidence type="ECO:0000313" key="2">
    <source>
        <dbReference type="Proteomes" id="UP001202248"/>
    </source>
</evidence>
<protein>
    <submittedName>
        <fullName evidence="1">DUF4836 family protein</fullName>
    </submittedName>
</protein>
<sequence>MVYFKKKYVAQKQKETADSLILLTFSGRQQSSIEDNPLYFKTIDAAAPVSLWFNYDNLVSGLWSAIPRSVFGMSNKYQQKDKSSGAKITSGVNLYFDKDKIRMEQKIFSGDAETSKLLKDIFDNKQTASLTNYITADNIGFISGSFNTEAVGKYYYKTLKDYLSGSYLFGRYSELTDIYIDLLEIVIDEKAIAELMPGNFVMVLHKLNTKKVSYTTYEYDDNFKEKKIKKTKQELSPEFTIAFETRKSDFMRKLVNLPTKYSEKGKIEYTYKNGYYELKLDPEKEAVDHLYFVVNDDKVVATTSMEMVQMSLRNSRYKMPKEMKNFVFKNNYAVNININKLLSEISSELNTDTNKRIRDYLQKNMGNIKFESRVKNGVIHSSGTMDVKGGHTNSFEFLFNMFEEINRMLEEDKLKETANKL</sequence>
<accession>A0ABS9SF07</accession>
<dbReference type="EMBL" id="JAKWBL010000001">
    <property type="protein sequence ID" value="MCH5596943.1"/>
    <property type="molecule type" value="Genomic_DNA"/>
</dbReference>
<name>A0ABS9SF07_9BACT</name>
<gene>
    <name evidence="1" type="ORF">MKP09_02915</name>
</gene>
<dbReference type="RefSeq" id="WP_240826350.1">
    <property type="nucleotide sequence ID" value="NZ_JAKWBL010000001.1"/>
</dbReference>
<evidence type="ECO:0000313" key="1">
    <source>
        <dbReference type="EMBL" id="MCH5596943.1"/>
    </source>
</evidence>
<organism evidence="1 2">
    <name type="scientific">Niabella ginsengisoli</name>
    <dbReference type="NCBI Taxonomy" id="522298"/>
    <lineage>
        <taxon>Bacteria</taxon>
        <taxon>Pseudomonadati</taxon>
        <taxon>Bacteroidota</taxon>
        <taxon>Chitinophagia</taxon>
        <taxon>Chitinophagales</taxon>
        <taxon>Chitinophagaceae</taxon>
        <taxon>Niabella</taxon>
    </lineage>
</organism>
<reference evidence="1 2" key="1">
    <citation type="submission" date="2022-02" db="EMBL/GenBank/DDBJ databases">
        <authorList>
            <person name="Min J."/>
        </authorList>
    </citation>
    <scope>NUCLEOTIDE SEQUENCE [LARGE SCALE GENOMIC DNA]</scope>
    <source>
        <strain evidence="1 2">GR10-1</strain>
    </source>
</reference>
<keyword evidence="2" id="KW-1185">Reference proteome</keyword>